<dbReference type="EMBL" id="CM009291">
    <property type="protein sequence ID" value="PNT48755.1"/>
    <property type="molecule type" value="Genomic_DNA"/>
</dbReference>
<reference evidence="2 3" key="1">
    <citation type="journal article" date="2006" name="Science">
        <title>The genome of black cottonwood, Populus trichocarpa (Torr. &amp; Gray).</title>
        <authorList>
            <person name="Tuskan G.A."/>
            <person name="Difazio S."/>
            <person name="Jansson S."/>
            <person name="Bohlmann J."/>
            <person name="Grigoriev I."/>
            <person name="Hellsten U."/>
            <person name="Putnam N."/>
            <person name="Ralph S."/>
            <person name="Rombauts S."/>
            <person name="Salamov A."/>
            <person name="Schein J."/>
            <person name="Sterck L."/>
            <person name="Aerts A."/>
            <person name="Bhalerao R.R."/>
            <person name="Bhalerao R.P."/>
            <person name="Blaudez D."/>
            <person name="Boerjan W."/>
            <person name="Brun A."/>
            <person name="Brunner A."/>
            <person name="Busov V."/>
            <person name="Campbell M."/>
            <person name="Carlson J."/>
            <person name="Chalot M."/>
            <person name="Chapman J."/>
            <person name="Chen G.L."/>
            <person name="Cooper D."/>
            <person name="Coutinho P.M."/>
            <person name="Couturier J."/>
            <person name="Covert S."/>
            <person name="Cronk Q."/>
            <person name="Cunningham R."/>
            <person name="Davis J."/>
            <person name="Degroeve S."/>
            <person name="Dejardin A."/>
            <person name="Depamphilis C."/>
            <person name="Detter J."/>
            <person name="Dirks B."/>
            <person name="Dubchak I."/>
            <person name="Duplessis S."/>
            <person name="Ehlting J."/>
            <person name="Ellis B."/>
            <person name="Gendler K."/>
            <person name="Goodstein D."/>
            <person name="Gribskov M."/>
            <person name="Grimwood J."/>
            <person name="Groover A."/>
            <person name="Gunter L."/>
            <person name="Hamberger B."/>
            <person name="Heinze B."/>
            <person name="Helariutta Y."/>
            <person name="Henrissat B."/>
            <person name="Holligan D."/>
            <person name="Holt R."/>
            <person name="Huang W."/>
            <person name="Islam-Faridi N."/>
            <person name="Jones S."/>
            <person name="Jones-Rhoades M."/>
            <person name="Jorgensen R."/>
            <person name="Joshi C."/>
            <person name="Kangasjarvi J."/>
            <person name="Karlsson J."/>
            <person name="Kelleher C."/>
            <person name="Kirkpatrick R."/>
            <person name="Kirst M."/>
            <person name="Kohler A."/>
            <person name="Kalluri U."/>
            <person name="Larimer F."/>
            <person name="Leebens-Mack J."/>
            <person name="Leple J.C."/>
            <person name="Locascio P."/>
            <person name="Lou Y."/>
            <person name="Lucas S."/>
            <person name="Martin F."/>
            <person name="Montanini B."/>
            <person name="Napoli C."/>
            <person name="Nelson D.R."/>
            <person name="Nelson C."/>
            <person name="Nieminen K."/>
            <person name="Nilsson O."/>
            <person name="Pereda V."/>
            <person name="Peter G."/>
            <person name="Philippe R."/>
            <person name="Pilate G."/>
            <person name="Poliakov A."/>
            <person name="Razumovskaya J."/>
            <person name="Richardson P."/>
            <person name="Rinaldi C."/>
            <person name="Ritland K."/>
            <person name="Rouze P."/>
            <person name="Ryaboy D."/>
            <person name="Schmutz J."/>
            <person name="Schrader J."/>
            <person name="Segerman B."/>
            <person name="Shin H."/>
            <person name="Siddiqui A."/>
            <person name="Sterky F."/>
            <person name="Terry A."/>
            <person name="Tsai C.J."/>
            <person name="Uberbacher E."/>
            <person name="Unneberg P."/>
            <person name="Vahala J."/>
            <person name="Wall K."/>
            <person name="Wessler S."/>
            <person name="Yang G."/>
            <person name="Yin T."/>
            <person name="Douglas C."/>
            <person name="Marra M."/>
            <person name="Sandberg G."/>
            <person name="Van de Peer Y."/>
            <person name="Rokhsar D."/>
        </authorList>
    </citation>
    <scope>NUCLEOTIDE SEQUENCE [LARGE SCALE GENOMIC DNA]</scope>
    <source>
        <strain evidence="3">cv. Nisqually</strain>
    </source>
</reference>
<keyword evidence="3" id="KW-1185">Reference proteome</keyword>
<feature type="compositionally biased region" description="Polar residues" evidence="1">
    <location>
        <begin position="1"/>
        <end position="12"/>
    </location>
</feature>
<protein>
    <submittedName>
        <fullName evidence="2">Uncharacterized protein</fullName>
    </submittedName>
</protein>
<gene>
    <name evidence="2" type="ORF">POPTR_002G093600</name>
</gene>
<evidence type="ECO:0000313" key="2">
    <source>
        <dbReference type="EMBL" id="PNT48755.1"/>
    </source>
</evidence>
<feature type="region of interest" description="Disordered" evidence="1">
    <location>
        <begin position="1"/>
        <end position="45"/>
    </location>
</feature>
<dbReference type="AlphaFoldDB" id="A0A2K2BG48"/>
<name>A0A2K2BG48_POPTR</name>
<dbReference type="InParanoid" id="A0A2K2BG48"/>
<organism evidence="2 3">
    <name type="scientific">Populus trichocarpa</name>
    <name type="common">Western balsam poplar</name>
    <name type="synonym">Populus balsamifera subsp. trichocarpa</name>
    <dbReference type="NCBI Taxonomy" id="3694"/>
    <lineage>
        <taxon>Eukaryota</taxon>
        <taxon>Viridiplantae</taxon>
        <taxon>Streptophyta</taxon>
        <taxon>Embryophyta</taxon>
        <taxon>Tracheophyta</taxon>
        <taxon>Spermatophyta</taxon>
        <taxon>Magnoliopsida</taxon>
        <taxon>eudicotyledons</taxon>
        <taxon>Gunneridae</taxon>
        <taxon>Pentapetalae</taxon>
        <taxon>rosids</taxon>
        <taxon>fabids</taxon>
        <taxon>Malpighiales</taxon>
        <taxon>Salicaceae</taxon>
        <taxon>Saliceae</taxon>
        <taxon>Populus</taxon>
    </lineage>
</organism>
<evidence type="ECO:0000256" key="1">
    <source>
        <dbReference type="SAM" id="MobiDB-lite"/>
    </source>
</evidence>
<evidence type="ECO:0000313" key="3">
    <source>
        <dbReference type="Proteomes" id="UP000006729"/>
    </source>
</evidence>
<sequence length="87" mass="9846">MAVNLNGNNSINHKFIPSKSLSNSWTPPTTRSHEISSGMHGPGPEQYKHQLLLIKEEHKKNLADPQFSTVREKLEDDTKSTWPNIPN</sequence>
<feature type="compositionally biased region" description="Polar residues" evidence="1">
    <location>
        <begin position="19"/>
        <end position="30"/>
    </location>
</feature>
<proteinExistence type="predicted"/>
<dbReference type="Proteomes" id="UP000006729">
    <property type="component" value="Chromosome 2"/>
</dbReference>
<accession>A0A2K2BG48</accession>